<reference evidence="2 3" key="2">
    <citation type="submission" date="2018-11" db="EMBL/GenBank/DDBJ databases">
        <authorList>
            <consortium name="Pathogen Informatics"/>
        </authorList>
    </citation>
    <scope>NUCLEOTIDE SEQUENCE [LARGE SCALE GENOMIC DNA]</scope>
</reference>
<gene>
    <name evidence="2" type="ORF">BTMF_LOCUS5544</name>
</gene>
<dbReference type="AlphaFoldDB" id="A0A0R3QIR3"/>
<keyword evidence="3" id="KW-1185">Reference proteome</keyword>
<evidence type="ECO:0000256" key="1">
    <source>
        <dbReference type="SAM" id="Coils"/>
    </source>
</evidence>
<protein>
    <submittedName>
        <fullName evidence="2 4">Uncharacterized protein</fullName>
    </submittedName>
</protein>
<reference evidence="4" key="1">
    <citation type="submission" date="2017-02" db="UniProtKB">
        <authorList>
            <consortium name="WormBaseParasite"/>
        </authorList>
    </citation>
    <scope>IDENTIFICATION</scope>
</reference>
<proteinExistence type="predicted"/>
<feature type="coiled-coil region" evidence="1">
    <location>
        <begin position="29"/>
        <end position="84"/>
    </location>
</feature>
<dbReference type="Proteomes" id="UP000280834">
    <property type="component" value="Unassembled WGS sequence"/>
</dbReference>
<sequence>MIINAYQLVQARRDRDYHREALHTFESKVSEEQRRSENDLKQFKELEQRNIDMVNVFLFWVKQIKDLKEEVIKLNADLKLAKETHEADRALWNVEKSHIKPKKMTNLAGNTVNDKQNIKVSV</sequence>
<accession>A0A0R3QIR3</accession>
<evidence type="ECO:0000313" key="4">
    <source>
        <dbReference type="WBParaSite" id="BTMF_0000630401-mRNA-1"/>
    </source>
</evidence>
<evidence type="ECO:0000313" key="2">
    <source>
        <dbReference type="EMBL" id="VDO18198.1"/>
    </source>
</evidence>
<dbReference type="WBParaSite" id="BTMF_0000630401-mRNA-1">
    <property type="protein sequence ID" value="BTMF_0000630401-mRNA-1"/>
    <property type="gene ID" value="BTMF_0000630401"/>
</dbReference>
<keyword evidence="1" id="KW-0175">Coiled coil</keyword>
<name>A0A0R3QIR3_9BILA</name>
<evidence type="ECO:0000313" key="3">
    <source>
        <dbReference type="Proteomes" id="UP000280834"/>
    </source>
</evidence>
<dbReference type="EMBL" id="UZAG01006013">
    <property type="protein sequence ID" value="VDO18198.1"/>
    <property type="molecule type" value="Genomic_DNA"/>
</dbReference>
<organism evidence="4">
    <name type="scientific">Brugia timori</name>
    <dbReference type="NCBI Taxonomy" id="42155"/>
    <lineage>
        <taxon>Eukaryota</taxon>
        <taxon>Metazoa</taxon>
        <taxon>Ecdysozoa</taxon>
        <taxon>Nematoda</taxon>
        <taxon>Chromadorea</taxon>
        <taxon>Rhabditida</taxon>
        <taxon>Spirurina</taxon>
        <taxon>Spiruromorpha</taxon>
        <taxon>Filarioidea</taxon>
        <taxon>Onchocercidae</taxon>
        <taxon>Brugia</taxon>
    </lineage>
</organism>